<feature type="chain" id="PRO_5037892736" evidence="2">
    <location>
        <begin position="20"/>
        <end position="181"/>
    </location>
</feature>
<evidence type="ECO:0000256" key="1">
    <source>
        <dbReference type="SAM" id="MobiDB-lite"/>
    </source>
</evidence>
<protein>
    <submittedName>
        <fullName evidence="3">Uncharacterized protein</fullName>
    </submittedName>
</protein>
<keyword evidence="2" id="KW-0732">Signal</keyword>
<dbReference type="EMBL" id="AP026867">
    <property type="protein sequence ID" value="BDS13499.1"/>
    <property type="molecule type" value="Genomic_DNA"/>
</dbReference>
<proteinExistence type="predicted"/>
<feature type="signal peptide" evidence="2">
    <location>
        <begin position="1"/>
        <end position="19"/>
    </location>
</feature>
<dbReference type="KEGG" id="aup:AsAng_0042370"/>
<dbReference type="RefSeq" id="WP_264788768.1">
    <property type="nucleotide sequence ID" value="NZ_AP026867.1"/>
</dbReference>
<reference evidence="3" key="1">
    <citation type="submission" date="2022-09" db="EMBL/GenBank/DDBJ databases">
        <title>Aureispira anguillicida sp. nov., isolated from Leptocephalus of Japanese eel Anguilla japonica.</title>
        <authorList>
            <person name="Yuasa K."/>
            <person name="Mekata T."/>
            <person name="Ikunari K."/>
        </authorList>
    </citation>
    <scope>NUCLEOTIDE SEQUENCE</scope>
    <source>
        <strain evidence="3">EL160426</strain>
    </source>
</reference>
<accession>A0A915YHY2</accession>
<dbReference type="AlphaFoldDB" id="A0A915YHY2"/>
<gene>
    <name evidence="3" type="ORF">AsAng_0042370</name>
</gene>
<dbReference type="Proteomes" id="UP001060919">
    <property type="component" value="Chromosome"/>
</dbReference>
<evidence type="ECO:0000313" key="4">
    <source>
        <dbReference type="Proteomes" id="UP001060919"/>
    </source>
</evidence>
<evidence type="ECO:0000313" key="3">
    <source>
        <dbReference type="EMBL" id="BDS13499.1"/>
    </source>
</evidence>
<feature type="compositionally biased region" description="Basic and acidic residues" evidence="1">
    <location>
        <begin position="43"/>
        <end position="56"/>
    </location>
</feature>
<sequence length="181" mass="21193">MKLFAVLIFNCFLPFMLIAQDSISTTICPAKKTFIIRKKKKDRPPQEETKLHEKAQPIKKVPTTIDRQQSLSSQEQPLRLPTLAGGEFGLMDIQVYRKDMDLKNWKFVVLEYTVSLEGWTTKINVLETNDWKLKAYVLRKLKKARWNPAISKAGKPIAYKMYTQVVIVKDRIYEEDYTNDY</sequence>
<feature type="region of interest" description="Disordered" evidence="1">
    <location>
        <begin position="38"/>
        <end position="58"/>
    </location>
</feature>
<keyword evidence="4" id="KW-1185">Reference proteome</keyword>
<organism evidence="3 4">
    <name type="scientific">Aureispira anguillae</name>
    <dbReference type="NCBI Taxonomy" id="2864201"/>
    <lineage>
        <taxon>Bacteria</taxon>
        <taxon>Pseudomonadati</taxon>
        <taxon>Bacteroidota</taxon>
        <taxon>Saprospiria</taxon>
        <taxon>Saprospirales</taxon>
        <taxon>Saprospiraceae</taxon>
        <taxon>Aureispira</taxon>
    </lineage>
</organism>
<name>A0A915YHY2_9BACT</name>
<evidence type="ECO:0000256" key="2">
    <source>
        <dbReference type="SAM" id="SignalP"/>
    </source>
</evidence>